<dbReference type="AlphaFoldDB" id="A0A1I4E4A4"/>
<evidence type="ECO:0000256" key="2">
    <source>
        <dbReference type="ARBA" id="ARBA00022801"/>
    </source>
</evidence>
<keyword evidence="2" id="KW-0378">Hydrolase</keyword>
<dbReference type="RefSeq" id="WP_091323961.1">
    <property type="nucleotide sequence ID" value="NZ_FOSW01000005.1"/>
</dbReference>
<reference evidence="4 5" key="1">
    <citation type="submission" date="2016-10" db="EMBL/GenBank/DDBJ databases">
        <authorList>
            <person name="de Groot N.N."/>
        </authorList>
    </citation>
    <scope>NUCLEOTIDE SEQUENCE [LARGE SCALE GENOMIC DNA]</scope>
    <source>
        <strain evidence="4 5">DSM 45317</strain>
    </source>
</reference>
<dbReference type="Gene3D" id="3.40.50.1820">
    <property type="entry name" value="alpha/beta hydrolase"/>
    <property type="match status" value="1"/>
</dbReference>
<feature type="domain" description="Alpha/beta hydrolase fold-3" evidence="3">
    <location>
        <begin position="70"/>
        <end position="271"/>
    </location>
</feature>
<dbReference type="EMBL" id="FOSW01000005">
    <property type="protein sequence ID" value="SFK99989.1"/>
    <property type="molecule type" value="Genomic_DNA"/>
</dbReference>
<name>A0A1I4E4A4_9ACTN</name>
<dbReference type="InterPro" id="IPR029058">
    <property type="entry name" value="AB_hydrolase_fold"/>
</dbReference>
<dbReference type="InParanoid" id="A0A1I4E4A4"/>
<evidence type="ECO:0000313" key="4">
    <source>
        <dbReference type="EMBL" id="SFK99989.1"/>
    </source>
</evidence>
<dbReference type="PANTHER" id="PTHR48081">
    <property type="entry name" value="AB HYDROLASE SUPERFAMILY PROTEIN C4A8.06C"/>
    <property type="match status" value="1"/>
</dbReference>
<dbReference type="InterPro" id="IPR050300">
    <property type="entry name" value="GDXG_lipolytic_enzyme"/>
</dbReference>
<dbReference type="STRING" id="504800.SAMN04488085_105195"/>
<dbReference type="SUPFAM" id="SSF53474">
    <property type="entry name" value="alpha/beta-Hydrolases"/>
    <property type="match status" value="1"/>
</dbReference>
<proteinExistence type="inferred from homology"/>
<evidence type="ECO:0000313" key="5">
    <source>
        <dbReference type="Proteomes" id="UP000199152"/>
    </source>
</evidence>
<sequence>MTTQELQALVDQIRSGPLTFEADPAEIRATFDGMLATFPVDEGVTFQEVTLGGVPALQSSDPGADLGRVLLYLHGGGYVAGSAAGYRTLWSRLASAAGVRGVAPEYRLAPEHPFPAAVEDAVAAYRALLDEGVAPEDIAVGGDSAGGGLAVALLVAARDQGLPMPSSVTLLSPWTDLACSGASMDGKAAADPSLTPAGLRLRAADYLAGHAADDPLASPVGADLTGLPPMLVQVGTAEVLLDDATRLAARAAVCDVRTSLEIWPAMVHVFAMFGFALSEGREVVDQCGAFVRRHFRK</sequence>
<organism evidence="4 5">
    <name type="scientific">Geodermatophilus ruber</name>
    <dbReference type="NCBI Taxonomy" id="504800"/>
    <lineage>
        <taxon>Bacteria</taxon>
        <taxon>Bacillati</taxon>
        <taxon>Actinomycetota</taxon>
        <taxon>Actinomycetes</taxon>
        <taxon>Geodermatophilales</taxon>
        <taxon>Geodermatophilaceae</taxon>
        <taxon>Geodermatophilus</taxon>
    </lineage>
</organism>
<dbReference type="InterPro" id="IPR002168">
    <property type="entry name" value="Lipase_GDXG_HIS_AS"/>
</dbReference>
<dbReference type="Pfam" id="PF07859">
    <property type="entry name" value="Abhydrolase_3"/>
    <property type="match status" value="1"/>
</dbReference>
<dbReference type="PROSITE" id="PS01173">
    <property type="entry name" value="LIPASE_GDXG_HIS"/>
    <property type="match status" value="1"/>
</dbReference>
<dbReference type="Proteomes" id="UP000199152">
    <property type="component" value="Unassembled WGS sequence"/>
</dbReference>
<dbReference type="PANTHER" id="PTHR48081:SF30">
    <property type="entry name" value="ACETYL-HYDROLASE LIPR-RELATED"/>
    <property type="match status" value="1"/>
</dbReference>
<keyword evidence="5" id="KW-1185">Reference proteome</keyword>
<dbReference type="InterPro" id="IPR013094">
    <property type="entry name" value="AB_hydrolase_3"/>
</dbReference>
<gene>
    <name evidence="4" type="ORF">SAMN04488085_105195</name>
</gene>
<evidence type="ECO:0000256" key="1">
    <source>
        <dbReference type="ARBA" id="ARBA00010515"/>
    </source>
</evidence>
<protein>
    <submittedName>
        <fullName evidence="4">Acetyl esterase/lipase</fullName>
    </submittedName>
</protein>
<dbReference type="GO" id="GO:0004806">
    <property type="term" value="F:triacylglycerol lipase activity"/>
    <property type="evidence" value="ECO:0007669"/>
    <property type="project" value="TreeGrafter"/>
</dbReference>
<evidence type="ECO:0000259" key="3">
    <source>
        <dbReference type="Pfam" id="PF07859"/>
    </source>
</evidence>
<accession>A0A1I4E4A4</accession>
<dbReference type="OrthoDB" id="128186at2"/>
<comment type="similarity">
    <text evidence="1">Belongs to the 'GDXG' lipolytic enzyme family.</text>
</comment>